<protein>
    <submittedName>
        <fullName evidence="2">Cardiolipin synthetase</fullName>
        <ecNumber evidence="2">2.7.8.-</ecNumber>
    </submittedName>
</protein>
<dbReference type="AlphaFoldDB" id="A0A6J4QNI3"/>
<evidence type="ECO:0000259" key="1">
    <source>
        <dbReference type="PROSITE" id="PS50035"/>
    </source>
</evidence>
<gene>
    <name evidence="2" type="ORF">AVDCRST_MAG28-1304</name>
</gene>
<dbReference type="SUPFAM" id="SSF56024">
    <property type="entry name" value="Phospholipase D/nuclease"/>
    <property type="match status" value="2"/>
</dbReference>
<evidence type="ECO:0000313" key="2">
    <source>
        <dbReference type="EMBL" id="CAA9449735.1"/>
    </source>
</evidence>
<proteinExistence type="predicted"/>
<dbReference type="PANTHER" id="PTHR21248:SF22">
    <property type="entry name" value="PHOSPHOLIPASE D"/>
    <property type="match status" value="1"/>
</dbReference>
<dbReference type="CDD" id="cd09159">
    <property type="entry name" value="PLDc_ybhO_like_2"/>
    <property type="match status" value="1"/>
</dbReference>
<dbReference type="GO" id="GO:0030572">
    <property type="term" value="F:phosphatidyltransferase activity"/>
    <property type="evidence" value="ECO:0007669"/>
    <property type="project" value="UniProtKB-ARBA"/>
</dbReference>
<feature type="domain" description="PLD phosphodiesterase" evidence="1">
    <location>
        <begin position="339"/>
        <end position="366"/>
    </location>
</feature>
<dbReference type="EMBL" id="CADCVE010000027">
    <property type="protein sequence ID" value="CAA9449735.1"/>
    <property type="molecule type" value="Genomic_DNA"/>
</dbReference>
<feature type="domain" description="PLD phosphodiesterase" evidence="1">
    <location>
        <begin position="171"/>
        <end position="198"/>
    </location>
</feature>
<keyword evidence="2" id="KW-0808">Transferase</keyword>
<sequence>MRSSSSSSRLRLLRDAPAALRRIGLRLALAAAAVQAALVGGLVVMDEIRKRREGPKEGFPWVDQPEVELQSGGRLKLYPYGVRLYEAMIEEIEGAERSVFVGTFIWKGDAVGRRFVEALARKAREGVRVCVIFDGLANVVVPPSFKRFPKEIETLHFRPLWGPDNLANPRNVFRYHRHLMSVDGRVAFLGGYNIGSLYAAGWRDTHVRIRGEEAREVENDFVDFWNAHRTDDLPEIPPVKERAWNPTATFHRNDPYLRIFPIRAMYIEAIDRANSHIYLTHAYFIPDRAMRAGLIDAVKRGVDVQILLPHRSNHVTADWLARRRFHELLRAGVRIFWYQHLMIHSKTATIDGIWSTVGTANIDRLSLLGNYETNLEVYNERFAAQMESMFDLDKTNAEELTLEEWERRPLPAKIVERALSTLRPLV</sequence>
<name>A0A6J4QNI3_9ACTN</name>
<dbReference type="InterPro" id="IPR025202">
    <property type="entry name" value="PLD-like_dom"/>
</dbReference>
<organism evidence="2">
    <name type="scientific">uncultured Rubrobacteraceae bacterium</name>
    <dbReference type="NCBI Taxonomy" id="349277"/>
    <lineage>
        <taxon>Bacteria</taxon>
        <taxon>Bacillati</taxon>
        <taxon>Actinomycetota</taxon>
        <taxon>Rubrobacteria</taxon>
        <taxon>Rubrobacterales</taxon>
        <taxon>Rubrobacteraceae</taxon>
        <taxon>environmental samples</taxon>
    </lineage>
</organism>
<accession>A0A6J4QNI3</accession>
<dbReference type="Gene3D" id="3.30.870.10">
    <property type="entry name" value="Endonuclease Chain A"/>
    <property type="match status" value="2"/>
</dbReference>
<dbReference type="PROSITE" id="PS50035">
    <property type="entry name" value="PLD"/>
    <property type="match status" value="2"/>
</dbReference>
<dbReference type="CDD" id="cd09110">
    <property type="entry name" value="PLDc_CLS_1"/>
    <property type="match status" value="1"/>
</dbReference>
<dbReference type="Pfam" id="PF13091">
    <property type="entry name" value="PLDc_2"/>
    <property type="match status" value="2"/>
</dbReference>
<reference evidence="2" key="1">
    <citation type="submission" date="2020-02" db="EMBL/GenBank/DDBJ databases">
        <authorList>
            <person name="Meier V. D."/>
        </authorList>
    </citation>
    <scope>NUCLEOTIDE SEQUENCE</scope>
    <source>
        <strain evidence="2">AVDCRST_MAG28</strain>
    </source>
</reference>
<dbReference type="GO" id="GO:0032049">
    <property type="term" value="P:cardiolipin biosynthetic process"/>
    <property type="evidence" value="ECO:0007669"/>
    <property type="project" value="UniProtKB-ARBA"/>
</dbReference>
<dbReference type="PANTHER" id="PTHR21248">
    <property type="entry name" value="CARDIOLIPIN SYNTHASE"/>
    <property type="match status" value="1"/>
</dbReference>
<dbReference type="InterPro" id="IPR001736">
    <property type="entry name" value="PLipase_D/transphosphatidylase"/>
</dbReference>
<dbReference type="EC" id="2.7.8.-" evidence="2"/>